<sequence>MSTIAHSLRDHKEPTRQQLFTHSFSLPDGQVPLTDIPAVVSLSNPQSDPDDPTAQEDEVYAGKLVLTEKFLCFESLDRRSLRGSLPLYTVRRVERLNTKRSGVFALAVVVWHGMKIILQLNALRTQCETFCSMLRDSLRAQLPSMKKLKGFVGTCYSEFVLNPELLPKATQPVEAGAAEETSATGAENANADTAVAGTAEVASQADASAATASASTSSDPPPPPPYHAGLGARFKYPGDPRKLREKSKMKLWRDYLRVHGRSLTTLRYPQFLRLIQVGLPSALRGEVWEVTSGSIYNRFEHQGEYERMLNENKDRKTTATEEIEKDLHRSLPEYAGFQQPEGIDSLRRVLYAFSFKNPELGYTQGLNILAAAFLIYCSEEQTYFLLDTLTERLLPGYYTQSMAGTILDRKVFEHLVQRSLPMIHEHLIRTDIQLSVASLPWFLSLYINSMPMVFAFRIIDCFMAMGPKVLFQVALAILKINGEELLSVTDDGAFISVLRKYFSSLGDSAHPDAANPKHRNITNFQELLVVAFREFGVVTDDTIASERRRFRQEIVEEIELFAKRSAIRQLKDLRRFSKEQAGLVYDHMVEAIYRARHERQAREAAASAQGDPVQAQAILDEKKAVTPTSEDFKEMRIEYDTFKIFLGEMSTWARDEFTVSNLNGLHERTEKKGVEHALIKRMFTAWDTEGRGSLSLQDVLRGLDPILFADGDVLASIDWFFKLHSQGRDSLSKDEVLRLSESLLFMFRNEPGEGYLAAVSQLISQAFNVGGEVSPHGSELEKEKA</sequence>
<dbReference type="InterPro" id="IPR000195">
    <property type="entry name" value="Rab-GAP-TBC_dom"/>
</dbReference>
<dbReference type="InterPro" id="IPR035969">
    <property type="entry name" value="Rab-GAP_TBC_sf"/>
</dbReference>
<evidence type="ECO:0000313" key="4">
    <source>
        <dbReference type="EMBL" id="PWN18647.1"/>
    </source>
</evidence>
<dbReference type="InterPro" id="IPR011992">
    <property type="entry name" value="EF-hand-dom_pair"/>
</dbReference>
<keyword evidence="5" id="KW-1185">Reference proteome</keyword>
<dbReference type="AlphaFoldDB" id="A0A316TZX5"/>
<reference evidence="4 5" key="1">
    <citation type="journal article" date="2018" name="Mol. Biol. Evol.">
        <title>Broad Genomic Sampling Reveals a Smut Pathogenic Ancestry of the Fungal Clade Ustilaginomycotina.</title>
        <authorList>
            <person name="Kijpornyongpan T."/>
            <person name="Mondo S.J."/>
            <person name="Barry K."/>
            <person name="Sandor L."/>
            <person name="Lee J."/>
            <person name="Lipzen A."/>
            <person name="Pangilinan J."/>
            <person name="LaButti K."/>
            <person name="Hainaut M."/>
            <person name="Henrissat B."/>
            <person name="Grigoriev I.V."/>
            <person name="Spatafora J.W."/>
            <person name="Aime M.C."/>
        </authorList>
    </citation>
    <scope>NUCLEOTIDE SEQUENCE [LARGE SCALE GENOMIC DNA]</scope>
    <source>
        <strain evidence="4 5">MCA 4718</strain>
    </source>
</reference>
<evidence type="ECO:0000256" key="2">
    <source>
        <dbReference type="SAM" id="MobiDB-lite"/>
    </source>
</evidence>
<dbReference type="Proteomes" id="UP000245942">
    <property type="component" value="Unassembled WGS sequence"/>
</dbReference>
<dbReference type="Gene3D" id="1.10.472.80">
    <property type="entry name" value="Ypt/Rab-GAP domain of gyp1p, domain 3"/>
    <property type="match status" value="1"/>
</dbReference>
<evidence type="ECO:0000313" key="5">
    <source>
        <dbReference type="Proteomes" id="UP000245942"/>
    </source>
</evidence>
<feature type="compositionally biased region" description="Low complexity" evidence="2">
    <location>
        <begin position="206"/>
        <end position="218"/>
    </location>
</feature>
<proteinExistence type="predicted"/>
<dbReference type="PROSITE" id="PS50086">
    <property type="entry name" value="TBC_RABGAP"/>
    <property type="match status" value="1"/>
</dbReference>
<dbReference type="InterPro" id="IPR050302">
    <property type="entry name" value="Rab_GAP_TBC_domain"/>
</dbReference>
<dbReference type="Pfam" id="PF00566">
    <property type="entry name" value="RabGAP-TBC"/>
    <property type="match status" value="1"/>
</dbReference>
<dbReference type="InterPro" id="IPR004182">
    <property type="entry name" value="GRAM"/>
</dbReference>
<dbReference type="PANTHER" id="PTHR47219:SF20">
    <property type="entry name" value="TBC1 DOMAIN FAMILY MEMBER 2B"/>
    <property type="match status" value="1"/>
</dbReference>
<dbReference type="Pfam" id="PF02893">
    <property type="entry name" value="GRAM"/>
    <property type="match status" value="1"/>
</dbReference>
<dbReference type="GeneID" id="37016859"/>
<accession>A0A316TZX5</accession>
<dbReference type="FunFam" id="1.10.8.270:FF:000016">
    <property type="entry name" value="TBC1 domain family member 2A"/>
    <property type="match status" value="1"/>
</dbReference>
<dbReference type="Gene3D" id="1.10.238.10">
    <property type="entry name" value="EF-hand"/>
    <property type="match status" value="1"/>
</dbReference>
<protein>
    <submittedName>
        <fullName evidence="4">TBC-domain-containing protein</fullName>
    </submittedName>
</protein>
<dbReference type="Gene3D" id="1.10.8.270">
    <property type="entry name" value="putative rabgap domain of human tbc1 domain family member 14 like domains"/>
    <property type="match status" value="1"/>
</dbReference>
<dbReference type="GO" id="GO:0005096">
    <property type="term" value="F:GTPase activator activity"/>
    <property type="evidence" value="ECO:0007669"/>
    <property type="project" value="UniProtKB-KW"/>
</dbReference>
<dbReference type="OrthoDB" id="17687at2759"/>
<name>A0A316TZX5_9BASI</name>
<gene>
    <name evidence="4" type="ORF">BCV69DRAFT_314531</name>
</gene>
<feature type="region of interest" description="Disordered" evidence="2">
    <location>
        <begin position="206"/>
        <end position="240"/>
    </location>
</feature>
<dbReference type="EMBL" id="KZ819335">
    <property type="protein sequence ID" value="PWN18647.1"/>
    <property type="molecule type" value="Genomic_DNA"/>
</dbReference>
<dbReference type="RefSeq" id="XP_025345807.1">
    <property type="nucleotide sequence ID" value="XM_025495125.1"/>
</dbReference>
<dbReference type="FunFam" id="1.10.472.80:FF:000051">
    <property type="entry name" value="Probable MDR1-Mac1p interacting protein"/>
    <property type="match status" value="1"/>
</dbReference>
<organism evidence="4 5">
    <name type="scientific">Pseudomicrostroma glucosiphilum</name>
    <dbReference type="NCBI Taxonomy" id="1684307"/>
    <lineage>
        <taxon>Eukaryota</taxon>
        <taxon>Fungi</taxon>
        <taxon>Dikarya</taxon>
        <taxon>Basidiomycota</taxon>
        <taxon>Ustilaginomycotina</taxon>
        <taxon>Exobasidiomycetes</taxon>
        <taxon>Microstromatales</taxon>
        <taxon>Microstromatales incertae sedis</taxon>
        <taxon>Pseudomicrostroma</taxon>
    </lineage>
</organism>
<feature type="domain" description="Rab-GAP TBC" evidence="3">
    <location>
        <begin position="278"/>
        <end position="466"/>
    </location>
</feature>
<dbReference type="PANTHER" id="PTHR47219">
    <property type="entry name" value="RAB GTPASE-ACTIVATING PROTEIN 1-LIKE"/>
    <property type="match status" value="1"/>
</dbReference>
<dbReference type="STRING" id="1684307.A0A316TZX5"/>
<dbReference type="GO" id="GO:0031267">
    <property type="term" value="F:small GTPase binding"/>
    <property type="evidence" value="ECO:0007669"/>
    <property type="project" value="TreeGrafter"/>
</dbReference>
<evidence type="ECO:0000256" key="1">
    <source>
        <dbReference type="ARBA" id="ARBA00022468"/>
    </source>
</evidence>
<keyword evidence="1" id="KW-0343">GTPase activation</keyword>
<dbReference type="SUPFAM" id="SSF47473">
    <property type="entry name" value="EF-hand"/>
    <property type="match status" value="1"/>
</dbReference>
<evidence type="ECO:0000259" key="3">
    <source>
        <dbReference type="PROSITE" id="PS50086"/>
    </source>
</evidence>
<dbReference type="SMART" id="SM00164">
    <property type="entry name" value="TBC"/>
    <property type="match status" value="1"/>
</dbReference>
<dbReference type="SUPFAM" id="SSF47923">
    <property type="entry name" value="Ypt/Rab-GAP domain of gyp1p"/>
    <property type="match status" value="2"/>
</dbReference>